<sequence length="116" mass="12953">MMERRPRVWRKEKLAEPGKPDRKMPLSTMAKFSGGIRLSSSPAWTNGETAVSGCGESSRWLTTATSMFLHMAAVSPSPLAAAPSWRRRRSTFMPRPSFEGIRITRDVLFGYGSLSF</sequence>
<evidence type="ECO:0000256" key="1">
    <source>
        <dbReference type="SAM" id="MobiDB-lite"/>
    </source>
</evidence>
<evidence type="ECO:0000313" key="2">
    <source>
        <dbReference type="EMBL" id="MBW99681.1"/>
    </source>
</evidence>
<feature type="compositionally biased region" description="Basic and acidic residues" evidence="1">
    <location>
        <begin position="1"/>
        <end position="24"/>
    </location>
</feature>
<protein>
    <submittedName>
        <fullName evidence="2">Uncharacterized protein</fullName>
    </submittedName>
</protein>
<feature type="region of interest" description="Disordered" evidence="1">
    <location>
        <begin position="1"/>
        <end position="27"/>
    </location>
</feature>
<organism evidence="2">
    <name type="scientific">Rhizophora mucronata</name>
    <name type="common">Asiatic mangrove</name>
    <dbReference type="NCBI Taxonomy" id="61149"/>
    <lineage>
        <taxon>Eukaryota</taxon>
        <taxon>Viridiplantae</taxon>
        <taxon>Streptophyta</taxon>
        <taxon>Embryophyta</taxon>
        <taxon>Tracheophyta</taxon>
        <taxon>Spermatophyta</taxon>
        <taxon>Magnoliopsida</taxon>
        <taxon>eudicotyledons</taxon>
        <taxon>Gunneridae</taxon>
        <taxon>Pentapetalae</taxon>
        <taxon>rosids</taxon>
        <taxon>fabids</taxon>
        <taxon>Malpighiales</taxon>
        <taxon>Rhizophoraceae</taxon>
        <taxon>Rhizophora</taxon>
    </lineage>
</organism>
<dbReference type="EMBL" id="GGEC01019198">
    <property type="protein sequence ID" value="MBW99681.1"/>
    <property type="molecule type" value="Transcribed_RNA"/>
</dbReference>
<dbReference type="AlphaFoldDB" id="A0A2P2K1T6"/>
<accession>A0A2P2K1T6</accession>
<proteinExistence type="predicted"/>
<name>A0A2P2K1T6_RHIMU</name>
<reference evidence="2" key="1">
    <citation type="submission" date="2018-02" db="EMBL/GenBank/DDBJ databases">
        <title>Rhizophora mucronata_Transcriptome.</title>
        <authorList>
            <person name="Meera S.P."/>
            <person name="Sreeshan A."/>
            <person name="Augustine A."/>
        </authorList>
    </citation>
    <scope>NUCLEOTIDE SEQUENCE</scope>
    <source>
        <tissue evidence="2">Leaf</tissue>
    </source>
</reference>